<comment type="caution">
    <text evidence="1">The sequence shown here is derived from an EMBL/GenBank/DDBJ whole genome shotgun (WGS) entry which is preliminary data.</text>
</comment>
<accession>A0AAV5WCS6</accession>
<dbReference type="AlphaFoldDB" id="A0AAV5WCS6"/>
<organism evidence="1 2">
    <name type="scientific">Pristionchus fissidentatus</name>
    <dbReference type="NCBI Taxonomy" id="1538716"/>
    <lineage>
        <taxon>Eukaryota</taxon>
        <taxon>Metazoa</taxon>
        <taxon>Ecdysozoa</taxon>
        <taxon>Nematoda</taxon>
        <taxon>Chromadorea</taxon>
        <taxon>Rhabditida</taxon>
        <taxon>Rhabditina</taxon>
        <taxon>Diplogasteromorpha</taxon>
        <taxon>Diplogasteroidea</taxon>
        <taxon>Neodiplogasteridae</taxon>
        <taxon>Pristionchus</taxon>
    </lineage>
</organism>
<keyword evidence="2" id="KW-1185">Reference proteome</keyword>
<name>A0AAV5WCS6_9BILA</name>
<proteinExistence type="predicted"/>
<evidence type="ECO:0000313" key="2">
    <source>
        <dbReference type="Proteomes" id="UP001432322"/>
    </source>
</evidence>
<evidence type="ECO:0000313" key="1">
    <source>
        <dbReference type="EMBL" id="GMT29510.1"/>
    </source>
</evidence>
<reference evidence="1" key="1">
    <citation type="submission" date="2023-10" db="EMBL/GenBank/DDBJ databases">
        <title>Genome assembly of Pristionchus species.</title>
        <authorList>
            <person name="Yoshida K."/>
            <person name="Sommer R.J."/>
        </authorList>
    </citation>
    <scope>NUCLEOTIDE SEQUENCE</scope>
    <source>
        <strain evidence="1">RS5133</strain>
    </source>
</reference>
<feature type="non-terminal residue" evidence="1">
    <location>
        <position position="92"/>
    </location>
</feature>
<protein>
    <submittedName>
        <fullName evidence="1">Uncharacterized protein</fullName>
    </submittedName>
</protein>
<sequence length="92" mass="10144">DYKLKGREGSSSIDNLFGVYALTSQGQFVFRTLSGANSKSAIIATYIIDQCSYVSPSGYTVVAAYGKNIVYLSAHRPEWEEMSSPRMLSISY</sequence>
<gene>
    <name evidence="1" type="ORF">PFISCL1PPCAC_20807</name>
</gene>
<feature type="non-terminal residue" evidence="1">
    <location>
        <position position="1"/>
    </location>
</feature>
<dbReference type="EMBL" id="BTSY01000005">
    <property type="protein sequence ID" value="GMT29510.1"/>
    <property type="molecule type" value="Genomic_DNA"/>
</dbReference>
<dbReference type="Proteomes" id="UP001432322">
    <property type="component" value="Unassembled WGS sequence"/>
</dbReference>